<sequence length="74" mass="8570">MSTPTDLNLVENLTLDELLRHMEEDEFEGNGEININIMPPIRANEDLTDEDSGDGDIMSINNLPASQFYFRRWR</sequence>
<gene>
    <name evidence="1" type="ORF">QE152_g32053</name>
</gene>
<evidence type="ECO:0000313" key="1">
    <source>
        <dbReference type="EMBL" id="KAK9696196.1"/>
    </source>
</evidence>
<proteinExistence type="predicted"/>
<dbReference type="EMBL" id="JASPKY010000459">
    <property type="protein sequence ID" value="KAK9696196.1"/>
    <property type="molecule type" value="Genomic_DNA"/>
</dbReference>
<reference evidence="1 2" key="1">
    <citation type="journal article" date="2024" name="BMC Genomics">
        <title>De novo assembly and annotation of Popillia japonica's genome with initial clues to its potential as an invasive pest.</title>
        <authorList>
            <person name="Cucini C."/>
            <person name="Boschi S."/>
            <person name="Funari R."/>
            <person name="Cardaioli E."/>
            <person name="Iannotti N."/>
            <person name="Marturano G."/>
            <person name="Paoli F."/>
            <person name="Bruttini M."/>
            <person name="Carapelli A."/>
            <person name="Frati F."/>
            <person name="Nardi F."/>
        </authorList>
    </citation>
    <scope>NUCLEOTIDE SEQUENCE [LARGE SCALE GENOMIC DNA]</scope>
    <source>
        <strain evidence="1">DMR45628</strain>
    </source>
</reference>
<dbReference type="Proteomes" id="UP001458880">
    <property type="component" value="Unassembled WGS sequence"/>
</dbReference>
<name>A0AAW1J066_POPJA</name>
<comment type="caution">
    <text evidence="1">The sequence shown here is derived from an EMBL/GenBank/DDBJ whole genome shotgun (WGS) entry which is preliminary data.</text>
</comment>
<protein>
    <submittedName>
        <fullName evidence="1">Uncharacterized protein</fullName>
    </submittedName>
</protein>
<evidence type="ECO:0000313" key="2">
    <source>
        <dbReference type="Proteomes" id="UP001458880"/>
    </source>
</evidence>
<organism evidence="1 2">
    <name type="scientific">Popillia japonica</name>
    <name type="common">Japanese beetle</name>
    <dbReference type="NCBI Taxonomy" id="7064"/>
    <lineage>
        <taxon>Eukaryota</taxon>
        <taxon>Metazoa</taxon>
        <taxon>Ecdysozoa</taxon>
        <taxon>Arthropoda</taxon>
        <taxon>Hexapoda</taxon>
        <taxon>Insecta</taxon>
        <taxon>Pterygota</taxon>
        <taxon>Neoptera</taxon>
        <taxon>Endopterygota</taxon>
        <taxon>Coleoptera</taxon>
        <taxon>Polyphaga</taxon>
        <taxon>Scarabaeiformia</taxon>
        <taxon>Scarabaeidae</taxon>
        <taxon>Rutelinae</taxon>
        <taxon>Popillia</taxon>
    </lineage>
</organism>
<dbReference type="AlphaFoldDB" id="A0AAW1J066"/>
<accession>A0AAW1J066</accession>
<keyword evidence="2" id="KW-1185">Reference proteome</keyword>